<reference evidence="2 3" key="1">
    <citation type="journal article" date="2021" name="Elife">
        <title>Chloroplast acquisition without the gene transfer in kleptoplastic sea slugs, Plakobranchus ocellatus.</title>
        <authorList>
            <person name="Maeda T."/>
            <person name="Takahashi S."/>
            <person name="Yoshida T."/>
            <person name="Shimamura S."/>
            <person name="Takaki Y."/>
            <person name="Nagai Y."/>
            <person name="Toyoda A."/>
            <person name="Suzuki Y."/>
            <person name="Arimoto A."/>
            <person name="Ishii H."/>
            <person name="Satoh N."/>
            <person name="Nishiyama T."/>
            <person name="Hasebe M."/>
            <person name="Maruyama T."/>
            <person name="Minagawa J."/>
            <person name="Obokata J."/>
            <person name="Shigenobu S."/>
        </authorList>
    </citation>
    <scope>NUCLEOTIDE SEQUENCE [LARGE SCALE GENOMIC DNA]</scope>
</reference>
<gene>
    <name evidence="2" type="ORF">ElyMa_006795300</name>
</gene>
<protein>
    <recommendedName>
        <fullName evidence="4">Ig-like domain-containing protein</fullName>
    </recommendedName>
</protein>
<dbReference type="AlphaFoldDB" id="A0AAV4J760"/>
<accession>A0AAV4J760</accession>
<proteinExistence type="predicted"/>
<feature type="chain" id="PRO_5043495357" description="Ig-like domain-containing protein" evidence="1">
    <location>
        <begin position="23"/>
        <end position="162"/>
    </location>
</feature>
<evidence type="ECO:0000313" key="3">
    <source>
        <dbReference type="Proteomes" id="UP000762676"/>
    </source>
</evidence>
<keyword evidence="3" id="KW-1185">Reference proteome</keyword>
<evidence type="ECO:0000256" key="1">
    <source>
        <dbReference type="SAM" id="SignalP"/>
    </source>
</evidence>
<dbReference type="Proteomes" id="UP000762676">
    <property type="component" value="Unassembled WGS sequence"/>
</dbReference>
<name>A0AAV4J760_9GAST</name>
<comment type="caution">
    <text evidence="2">The sequence shown here is derived from an EMBL/GenBank/DDBJ whole genome shotgun (WGS) entry which is preliminary data.</text>
</comment>
<sequence length="162" mass="18434">MKGYFCLIALALTLWSKHLTQAAQDTTHKNFQSFPFRVSYRPVDLVKGQTQNVSLKCAIVPNSDHPFIFLDAIIISKEHPQGGWVDVAKIDYLKGLQTFEQGITADGHINHVEQAYLEIRWPLAVDETFGIYSCIVHGNDQDFKVLEETSEILIKQHDCKDM</sequence>
<organism evidence="2 3">
    <name type="scientific">Elysia marginata</name>
    <dbReference type="NCBI Taxonomy" id="1093978"/>
    <lineage>
        <taxon>Eukaryota</taxon>
        <taxon>Metazoa</taxon>
        <taxon>Spiralia</taxon>
        <taxon>Lophotrochozoa</taxon>
        <taxon>Mollusca</taxon>
        <taxon>Gastropoda</taxon>
        <taxon>Heterobranchia</taxon>
        <taxon>Euthyneura</taxon>
        <taxon>Panpulmonata</taxon>
        <taxon>Sacoglossa</taxon>
        <taxon>Placobranchoidea</taxon>
        <taxon>Plakobranchidae</taxon>
        <taxon>Elysia</taxon>
    </lineage>
</organism>
<feature type="signal peptide" evidence="1">
    <location>
        <begin position="1"/>
        <end position="22"/>
    </location>
</feature>
<dbReference type="EMBL" id="BMAT01013609">
    <property type="protein sequence ID" value="GFS16416.1"/>
    <property type="molecule type" value="Genomic_DNA"/>
</dbReference>
<evidence type="ECO:0008006" key="4">
    <source>
        <dbReference type="Google" id="ProtNLM"/>
    </source>
</evidence>
<evidence type="ECO:0000313" key="2">
    <source>
        <dbReference type="EMBL" id="GFS16416.1"/>
    </source>
</evidence>
<keyword evidence="1" id="KW-0732">Signal</keyword>